<dbReference type="EMBL" id="BOMM01000078">
    <property type="protein sequence ID" value="GIE16169.1"/>
    <property type="molecule type" value="Genomic_DNA"/>
</dbReference>
<feature type="repeat" description="WD" evidence="1">
    <location>
        <begin position="116"/>
        <end position="158"/>
    </location>
</feature>
<dbReference type="InterPro" id="IPR015943">
    <property type="entry name" value="WD40/YVTN_repeat-like_dom_sf"/>
</dbReference>
<dbReference type="AlphaFoldDB" id="A0A919J9U1"/>
<dbReference type="Pfam" id="PF00400">
    <property type="entry name" value="WD40"/>
    <property type="match status" value="2"/>
</dbReference>
<dbReference type="SUPFAM" id="SSF50978">
    <property type="entry name" value="WD40 repeat-like"/>
    <property type="match status" value="1"/>
</dbReference>
<dbReference type="InterPro" id="IPR036322">
    <property type="entry name" value="WD40_repeat_dom_sf"/>
</dbReference>
<keyword evidence="3" id="KW-0472">Membrane</keyword>
<keyword evidence="3" id="KW-1133">Transmembrane helix</keyword>
<reference evidence="4" key="1">
    <citation type="submission" date="2021-01" db="EMBL/GenBank/DDBJ databases">
        <title>Whole genome shotgun sequence of Actinoplanes ferrugineus NBRC 15555.</title>
        <authorList>
            <person name="Komaki H."/>
            <person name="Tamura T."/>
        </authorList>
    </citation>
    <scope>NUCLEOTIDE SEQUENCE</scope>
    <source>
        <strain evidence="4">NBRC 15555</strain>
    </source>
</reference>
<evidence type="ECO:0000256" key="1">
    <source>
        <dbReference type="PROSITE-ProRule" id="PRU00221"/>
    </source>
</evidence>
<evidence type="ECO:0008006" key="6">
    <source>
        <dbReference type="Google" id="ProtNLM"/>
    </source>
</evidence>
<dbReference type="PANTHER" id="PTHR44464:SF1">
    <property type="entry name" value="WD REPEAT-CONTAINING PROTEIN 17"/>
    <property type="match status" value="1"/>
</dbReference>
<name>A0A919J9U1_9ACTN</name>
<feature type="compositionally biased region" description="Basic and acidic residues" evidence="2">
    <location>
        <begin position="1"/>
        <end position="14"/>
    </location>
</feature>
<accession>A0A919J9U1</accession>
<dbReference type="PROSITE" id="PS50082">
    <property type="entry name" value="WD_REPEATS_2"/>
    <property type="match status" value="1"/>
</dbReference>
<comment type="caution">
    <text evidence="4">The sequence shown here is derived from an EMBL/GenBank/DDBJ whole genome shotgun (WGS) entry which is preliminary data.</text>
</comment>
<dbReference type="InterPro" id="IPR001680">
    <property type="entry name" value="WD40_rpt"/>
</dbReference>
<feature type="region of interest" description="Disordered" evidence="2">
    <location>
        <begin position="1"/>
        <end position="22"/>
    </location>
</feature>
<dbReference type="Gene3D" id="2.130.10.10">
    <property type="entry name" value="YVTN repeat-like/Quinoprotein amine dehydrogenase"/>
    <property type="match status" value="2"/>
</dbReference>
<protein>
    <recommendedName>
        <fullName evidence="6">WD40 repeat domain-containing protein</fullName>
    </recommendedName>
</protein>
<dbReference type="SMART" id="SM00320">
    <property type="entry name" value="WD40"/>
    <property type="match status" value="5"/>
</dbReference>
<dbReference type="Proteomes" id="UP000598174">
    <property type="component" value="Unassembled WGS sequence"/>
</dbReference>
<evidence type="ECO:0000256" key="3">
    <source>
        <dbReference type="SAM" id="Phobius"/>
    </source>
</evidence>
<organism evidence="4 5">
    <name type="scientific">Paractinoplanes ferrugineus</name>
    <dbReference type="NCBI Taxonomy" id="113564"/>
    <lineage>
        <taxon>Bacteria</taxon>
        <taxon>Bacillati</taxon>
        <taxon>Actinomycetota</taxon>
        <taxon>Actinomycetes</taxon>
        <taxon>Micromonosporales</taxon>
        <taxon>Micromonosporaceae</taxon>
        <taxon>Paractinoplanes</taxon>
    </lineage>
</organism>
<gene>
    <name evidence="4" type="ORF">Afe05nite_80090</name>
</gene>
<evidence type="ECO:0000313" key="4">
    <source>
        <dbReference type="EMBL" id="GIE16169.1"/>
    </source>
</evidence>
<keyword evidence="3" id="KW-0812">Transmembrane</keyword>
<evidence type="ECO:0000313" key="5">
    <source>
        <dbReference type="Proteomes" id="UP000598174"/>
    </source>
</evidence>
<evidence type="ECO:0000256" key="2">
    <source>
        <dbReference type="SAM" id="MobiDB-lite"/>
    </source>
</evidence>
<keyword evidence="5" id="KW-1185">Reference proteome</keyword>
<sequence length="367" mass="38439">MKWEAAKEQIKGGDDPLETPAKPVAERRPFLRSTPLVVATLMALVVGFGLGVLADRSRDRPAAPAASLASFTQASRGEVLLAYSRFGRFAAASMATAGTGGDVHLWNSDRRAVKTIATGETRIAALAFDPMNRNVLAVSGTSGLVRIWDTSSGKPILGTRGDLAGAAPAMAFNPRRRGIMAIGSAAGTVKIWDTKSDTIVRDLKFEGPVGILQFDLLTEQLAISTGTEIHVRDSGTGRDVSTIQGLPEPPKRLEFDPLVRNTLAMVSGTGHVGVWDSSSGKPVRELQGVTAANVVAFHPLIRNSIAVGGQDGSQGVWDVSTGALVHALDRFPAPVTSMAFSTNGDVLATAGPDVGVQLQPIEDWGGG</sequence>
<keyword evidence="1" id="KW-0853">WD repeat</keyword>
<feature type="transmembrane region" description="Helical" evidence="3">
    <location>
        <begin position="36"/>
        <end position="54"/>
    </location>
</feature>
<dbReference type="PANTHER" id="PTHR44464">
    <property type="entry name" value="WD REPEAT-CONTAINING PROTEIN 17"/>
    <property type="match status" value="1"/>
</dbReference>
<proteinExistence type="predicted"/>